<evidence type="ECO:0000313" key="8">
    <source>
        <dbReference type="Proteomes" id="UP000800041"/>
    </source>
</evidence>
<dbReference type="CDD" id="cd22852">
    <property type="entry name" value="SMN_C"/>
    <property type="match status" value="1"/>
</dbReference>
<dbReference type="GO" id="GO:0005634">
    <property type="term" value="C:nucleus"/>
    <property type="evidence" value="ECO:0007669"/>
    <property type="project" value="UniProtKB-SubCell"/>
</dbReference>
<comment type="similarity">
    <text evidence="2">Belongs to the SMN family.</text>
</comment>
<organism evidence="7 8">
    <name type="scientific">Aulographum hederae CBS 113979</name>
    <dbReference type="NCBI Taxonomy" id="1176131"/>
    <lineage>
        <taxon>Eukaryota</taxon>
        <taxon>Fungi</taxon>
        <taxon>Dikarya</taxon>
        <taxon>Ascomycota</taxon>
        <taxon>Pezizomycotina</taxon>
        <taxon>Dothideomycetes</taxon>
        <taxon>Pleosporomycetidae</taxon>
        <taxon>Aulographales</taxon>
        <taxon>Aulographaceae</taxon>
    </lineage>
</organism>
<dbReference type="GO" id="GO:0008380">
    <property type="term" value="P:RNA splicing"/>
    <property type="evidence" value="ECO:0007669"/>
    <property type="project" value="UniProtKB-KW"/>
</dbReference>
<feature type="region of interest" description="Disordered" evidence="6">
    <location>
        <begin position="58"/>
        <end position="159"/>
    </location>
</feature>
<dbReference type="PANTHER" id="PTHR39267:SF1">
    <property type="entry name" value="SURVIVAL MOTOR NEURON PROTEIN"/>
    <property type="match status" value="1"/>
</dbReference>
<evidence type="ECO:0000256" key="4">
    <source>
        <dbReference type="ARBA" id="ARBA00023187"/>
    </source>
</evidence>
<feature type="compositionally biased region" description="Acidic residues" evidence="6">
    <location>
        <begin position="69"/>
        <end position="82"/>
    </location>
</feature>
<keyword evidence="3" id="KW-0507">mRNA processing</keyword>
<evidence type="ECO:0008006" key="9">
    <source>
        <dbReference type="Google" id="ProtNLM"/>
    </source>
</evidence>
<sequence length="199" mass="21751">MEDIQIALDQTDDWDDSALVDNWDAALEEYKQYHSIAARGEDPEEILAKFEAMGASTFDKEGHPASENTDLEEEQMEGQEEMSDLHGSSSVREALGDMPMDSQAQAGAQTHGNGQSASVRGLQPGNLNQSAVHSQDQETPASPQQAHFGPSPRQNAPMPDMLLANIHDQGLRNIMASWYYVGYYTGLYAGQQAQGQPPN</sequence>
<keyword evidence="4" id="KW-0508">mRNA splicing</keyword>
<accession>A0A6G1H0L8</accession>
<proteinExistence type="inferred from homology"/>
<dbReference type="GO" id="GO:0006397">
    <property type="term" value="P:mRNA processing"/>
    <property type="evidence" value="ECO:0007669"/>
    <property type="project" value="UniProtKB-KW"/>
</dbReference>
<evidence type="ECO:0000256" key="1">
    <source>
        <dbReference type="ARBA" id="ARBA00004123"/>
    </source>
</evidence>
<reference evidence="7" key="1">
    <citation type="journal article" date="2020" name="Stud. Mycol.">
        <title>101 Dothideomycetes genomes: a test case for predicting lifestyles and emergence of pathogens.</title>
        <authorList>
            <person name="Haridas S."/>
            <person name="Albert R."/>
            <person name="Binder M."/>
            <person name="Bloem J."/>
            <person name="Labutti K."/>
            <person name="Salamov A."/>
            <person name="Andreopoulos B."/>
            <person name="Baker S."/>
            <person name="Barry K."/>
            <person name="Bills G."/>
            <person name="Bluhm B."/>
            <person name="Cannon C."/>
            <person name="Castanera R."/>
            <person name="Culley D."/>
            <person name="Daum C."/>
            <person name="Ezra D."/>
            <person name="Gonzalez J."/>
            <person name="Henrissat B."/>
            <person name="Kuo A."/>
            <person name="Liang C."/>
            <person name="Lipzen A."/>
            <person name="Lutzoni F."/>
            <person name="Magnuson J."/>
            <person name="Mondo S."/>
            <person name="Nolan M."/>
            <person name="Ohm R."/>
            <person name="Pangilinan J."/>
            <person name="Park H.-J."/>
            <person name="Ramirez L."/>
            <person name="Alfaro M."/>
            <person name="Sun H."/>
            <person name="Tritt A."/>
            <person name="Yoshinaga Y."/>
            <person name="Zwiers L.-H."/>
            <person name="Turgeon B."/>
            <person name="Goodwin S."/>
            <person name="Spatafora J."/>
            <person name="Crous P."/>
            <person name="Grigoriev I."/>
        </authorList>
    </citation>
    <scope>NUCLEOTIDE SEQUENCE</scope>
    <source>
        <strain evidence="7">CBS 113979</strain>
    </source>
</reference>
<keyword evidence="8" id="KW-1185">Reference proteome</keyword>
<evidence type="ECO:0000256" key="2">
    <source>
        <dbReference type="ARBA" id="ARBA00005371"/>
    </source>
</evidence>
<evidence type="ECO:0000256" key="5">
    <source>
        <dbReference type="ARBA" id="ARBA00023242"/>
    </source>
</evidence>
<keyword evidence="5" id="KW-0539">Nucleus</keyword>
<feature type="compositionally biased region" description="Polar residues" evidence="6">
    <location>
        <begin position="102"/>
        <end position="118"/>
    </location>
</feature>
<evidence type="ECO:0000313" key="7">
    <source>
        <dbReference type="EMBL" id="KAF1986602.1"/>
    </source>
</evidence>
<dbReference type="InterPro" id="IPR047313">
    <property type="entry name" value="SMN_C"/>
</dbReference>
<comment type="subcellular location">
    <subcellularLocation>
        <location evidence="1">Nucleus</location>
    </subcellularLocation>
</comment>
<dbReference type="PANTHER" id="PTHR39267">
    <property type="entry name" value="SURVIVAL MOTOR NEURON-LIKE PROTEIN 1"/>
    <property type="match status" value="1"/>
</dbReference>
<dbReference type="CDD" id="cd22851">
    <property type="entry name" value="SMN_N"/>
    <property type="match status" value="1"/>
</dbReference>
<dbReference type="EMBL" id="ML977156">
    <property type="protein sequence ID" value="KAF1986602.1"/>
    <property type="molecule type" value="Genomic_DNA"/>
</dbReference>
<feature type="compositionally biased region" description="Polar residues" evidence="6">
    <location>
        <begin position="125"/>
        <end position="145"/>
    </location>
</feature>
<dbReference type="AlphaFoldDB" id="A0A6G1H0L8"/>
<gene>
    <name evidence="7" type="ORF">K402DRAFT_393677</name>
</gene>
<evidence type="ECO:0000256" key="6">
    <source>
        <dbReference type="SAM" id="MobiDB-lite"/>
    </source>
</evidence>
<evidence type="ECO:0000256" key="3">
    <source>
        <dbReference type="ARBA" id="ARBA00022664"/>
    </source>
</evidence>
<dbReference type="OrthoDB" id="197400at2759"/>
<name>A0A6G1H0L8_9PEZI</name>
<dbReference type="InterPro" id="IPR040424">
    <property type="entry name" value="Smn1"/>
</dbReference>
<protein>
    <recommendedName>
        <fullName evidence="9">Survival motor neuron Tudor domain-containing protein</fullName>
    </recommendedName>
</protein>
<dbReference type="Proteomes" id="UP000800041">
    <property type="component" value="Unassembled WGS sequence"/>
</dbReference>